<evidence type="ECO:0000259" key="10">
    <source>
        <dbReference type="Pfam" id="PF02275"/>
    </source>
</evidence>
<evidence type="ECO:0000256" key="1">
    <source>
        <dbReference type="ARBA" id="ARBA00004860"/>
    </source>
</evidence>
<evidence type="ECO:0000256" key="5">
    <source>
        <dbReference type="ARBA" id="ARBA00044769"/>
    </source>
</evidence>
<evidence type="ECO:0000313" key="12">
    <source>
        <dbReference type="Proteomes" id="UP000774750"/>
    </source>
</evidence>
<dbReference type="Gene3D" id="3.60.60.10">
    <property type="entry name" value="Penicillin V Acylase, Chain A"/>
    <property type="match status" value="1"/>
</dbReference>
<dbReference type="PANTHER" id="PTHR35527">
    <property type="entry name" value="CHOLOYLGLYCINE HYDROLASE"/>
    <property type="match status" value="1"/>
</dbReference>
<evidence type="ECO:0000313" key="11">
    <source>
        <dbReference type="EMBL" id="MBM6919776.1"/>
    </source>
</evidence>
<comment type="catalytic activity">
    <reaction evidence="8">
        <text>cholate + taurine = taurocholate + H2O</text>
        <dbReference type="Rhea" id="RHEA:47108"/>
        <dbReference type="ChEBI" id="CHEBI:15377"/>
        <dbReference type="ChEBI" id="CHEBI:29747"/>
        <dbReference type="ChEBI" id="CHEBI:36257"/>
        <dbReference type="ChEBI" id="CHEBI:507393"/>
    </reaction>
    <physiologicalReaction direction="right-to-left" evidence="8">
        <dbReference type="Rhea" id="RHEA:47110"/>
    </physiologicalReaction>
</comment>
<reference evidence="11" key="1">
    <citation type="submission" date="2020-08" db="EMBL/GenBank/DDBJ databases">
        <authorList>
            <person name="Cejkova D."/>
            <person name="Kubasova T."/>
            <person name="Jahodarova E."/>
            <person name="Rychlik I."/>
        </authorList>
    </citation>
    <scope>NUCLEOTIDE SEQUENCE</scope>
    <source>
        <strain evidence="11">An559</strain>
    </source>
</reference>
<dbReference type="SUPFAM" id="SSF56235">
    <property type="entry name" value="N-terminal nucleophile aminohydrolases (Ntn hydrolases)"/>
    <property type="match status" value="1"/>
</dbReference>
<sequence>MCTALTFSNGDFYFGRNMDIAHSFGEQVVITPRRFPIQTKRLPTINQHYAMIGMANVTNGTPLYAEAISETGLCMAGLFFSENASYQTDEEIKGKPLAPYELIPYLLGCCANVDEVKRMLSDISVIAVPFCEELPLAPLHWIVADETSCIVLEPSNGRLSVYDNPYGVLTNNPPFPFHRENIRQYLHLSAAFPENQFDEHLALSPFGEGMGAIGIPGDASPASRFVKALFCKCNSVCDQTESACVSQVFHILDAVAMVRGCVRTKRKEFDLTTYSCCVNVSKGIYYYKTYENNQITAVSMVSHVNETNLCTYKLRGEQQIYWEA</sequence>
<comment type="catalytic activity">
    <reaction evidence="9">
        <text>taurodeoxycholate + H2O = deoxycholate + taurine</text>
        <dbReference type="Rhea" id="RHEA:47556"/>
        <dbReference type="ChEBI" id="CHEBI:15377"/>
        <dbReference type="ChEBI" id="CHEBI:23614"/>
        <dbReference type="ChEBI" id="CHEBI:36261"/>
        <dbReference type="ChEBI" id="CHEBI:507393"/>
    </reaction>
    <physiologicalReaction direction="left-to-right" evidence="9">
        <dbReference type="Rhea" id="RHEA:47557"/>
    </physiologicalReaction>
</comment>
<dbReference type="GO" id="GO:0006629">
    <property type="term" value="P:lipid metabolic process"/>
    <property type="evidence" value="ECO:0007669"/>
    <property type="project" value="UniProtKB-KW"/>
</dbReference>
<dbReference type="Pfam" id="PF02275">
    <property type="entry name" value="CBAH"/>
    <property type="match status" value="1"/>
</dbReference>
<evidence type="ECO:0000256" key="2">
    <source>
        <dbReference type="ARBA" id="ARBA00006625"/>
    </source>
</evidence>
<dbReference type="EC" id="3.5.1.24" evidence="5"/>
<dbReference type="InterPro" id="IPR029132">
    <property type="entry name" value="CBAH/NAAA_C"/>
</dbReference>
<comment type="pathway">
    <text evidence="1">Lipid metabolism; bile acid biosynthesis.</text>
</comment>
<dbReference type="AlphaFoldDB" id="A0A938X5X0"/>
<keyword evidence="12" id="KW-1185">Reference proteome</keyword>
<feature type="domain" description="Choloylglycine hydrolase/NAAA C-terminal" evidence="10">
    <location>
        <begin position="2"/>
        <end position="312"/>
    </location>
</feature>
<evidence type="ECO:0000256" key="8">
    <source>
        <dbReference type="ARBA" id="ARBA00047285"/>
    </source>
</evidence>
<comment type="caution">
    <text evidence="11">The sequence shown here is derived from an EMBL/GenBank/DDBJ whole genome shotgun (WGS) entry which is preliminary data.</text>
</comment>
<dbReference type="CDD" id="cd00542">
    <property type="entry name" value="Ntn_PVA"/>
    <property type="match status" value="1"/>
</dbReference>
<proteinExistence type="inferred from homology"/>
<dbReference type="PANTHER" id="PTHR35527:SF2">
    <property type="entry name" value="HYDROLASE"/>
    <property type="match status" value="1"/>
</dbReference>
<dbReference type="InterPro" id="IPR052193">
    <property type="entry name" value="Peptidase_C59"/>
</dbReference>
<comment type="similarity">
    <text evidence="2">Belongs to the peptidase C59 family.</text>
</comment>
<dbReference type="Proteomes" id="UP000774750">
    <property type="component" value="Unassembled WGS sequence"/>
</dbReference>
<dbReference type="InterPro" id="IPR047711">
    <property type="entry name" value="CBAH"/>
</dbReference>
<accession>A0A938X5X0</accession>
<dbReference type="NCBIfam" id="NF038245">
    <property type="entry name" value="bile_salt_hydro"/>
    <property type="match status" value="1"/>
</dbReference>
<evidence type="ECO:0000256" key="4">
    <source>
        <dbReference type="ARBA" id="ARBA00023098"/>
    </source>
</evidence>
<dbReference type="GO" id="GO:0045302">
    <property type="term" value="F:choloylglycine hydrolase activity"/>
    <property type="evidence" value="ECO:0007669"/>
    <property type="project" value="UniProtKB-EC"/>
</dbReference>
<gene>
    <name evidence="11" type="ORF">H6A12_01160</name>
</gene>
<protein>
    <recommendedName>
        <fullName evidence="5">choloylglycine hydrolase</fullName>
        <ecNumber evidence="5">3.5.1.24</ecNumber>
    </recommendedName>
    <alternativeName>
        <fullName evidence="6">Bile salt hydrolase</fullName>
    </alternativeName>
    <alternativeName>
        <fullName evidence="7">Choloylglycine hydrolase</fullName>
    </alternativeName>
</protein>
<evidence type="ECO:0000256" key="6">
    <source>
        <dbReference type="ARBA" id="ARBA00044804"/>
    </source>
</evidence>
<dbReference type="RefSeq" id="WP_204443922.1">
    <property type="nucleotide sequence ID" value="NZ_JACJKY010000001.1"/>
</dbReference>
<evidence type="ECO:0000256" key="7">
    <source>
        <dbReference type="ARBA" id="ARBA00044806"/>
    </source>
</evidence>
<evidence type="ECO:0000256" key="9">
    <source>
        <dbReference type="ARBA" id="ARBA00048897"/>
    </source>
</evidence>
<organism evidence="11 12">
    <name type="scientific">Merdimmobilis hominis</name>
    <dbReference type="NCBI Taxonomy" id="2897707"/>
    <lineage>
        <taxon>Bacteria</taxon>
        <taxon>Bacillati</taxon>
        <taxon>Bacillota</taxon>
        <taxon>Clostridia</taxon>
        <taxon>Eubacteriales</taxon>
        <taxon>Oscillospiraceae</taxon>
        <taxon>Merdimmobilis</taxon>
    </lineage>
</organism>
<keyword evidence="3 11" id="KW-0378">Hydrolase</keyword>
<dbReference type="InterPro" id="IPR029055">
    <property type="entry name" value="Ntn_hydrolases_N"/>
</dbReference>
<dbReference type="EMBL" id="JACJKY010000001">
    <property type="protein sequence ID" value="MBM6919776.1"/>
    <property type="molecule type" value="Genomic_DNA"/>
</dbReference>
<reference evidence="11" key="2">
    <citation type="journal article" date="2021" name="Sci. Rep.">
        <title>The distribution of antibiotic resistance genes in chicken gut microbiota commensals.</title>
        <authorList>
            <person name="Juricova H."/>
            <person name="Matiasovicova J."/>
            <person name="Kubasova T."/>
            <person name="Cejkova D."/>
            <person name="Rychlik I."/>
        </authorList>
    </citation>
    <scope>NUCLEOTIDE SEQUENCE</scope>
    <source>
        <strain evidence="11">An559</strain>
    </source>
</reference>
<keyword evidence="4" id="KW-0443">Lipid metabolism</keyword>
<evidence type="ECO:0000256" key="3">
    <source>
        <dbReference type="ARBA" id="ARBA00022801"/>
    </source>
</evidence>
<name>A0A938X5X0_9FIRM</name>